<dbReference type="Proteomes" id="UP000238523">
    <property type="component" value="Plasmid pRLN1"/>
</dbReference>
<dbReference type="Gene3D" id="3.30.360.10">
    <property type="entry name" value="Dihydrodipicolinate Reductase, domain 2"/>
    <property type="match status" value="1"/>
</dbReference>
<organism evidence="4 5">
    <name type="scientific">Rhizobium leguminosarum</name>
    <dbReference type="NCBI Taxonomy" id="384"/>
    <lineage>
        <taxon>Bacteria</taxon>
        <taxon>Pseudomonadati</taxon>
        <taxon>Pseudomonadota</taxon>
        <taxon>Alphaproteobacteria</taxon>
        <taxon>Hyphomicrobiales</taxon>
        <taxon>Rhizobiaceae</taxon>
        <taxon>Rhizobium/Agrobacterium group</taxon>
        <taxon>Rhizobium</taxon>
    </lineage>
</organism>
<evidence type="ECO:0000313" key="5">
    <source>
        <dbReference type="Proteomes" id="UP000238523"/>
    </source>
</evidence>
<reference evidence="4 5" key="1">
    <citation type="submission" date="2017-11" db="EMBL/GenBank/DDBJ databases">
        <title>Complete genome of Rhizobium leguminosarum Norway, an ineffective micro-symbiont.</title>
        <authorList>
            <person name="Hoffrichter A."/>
            <person name="Liang J."/>
            <person name="Brachmann A."/>
            <person name="Marin M."/>
        </authorList>
    </citation>
    <scope>NUCLEOTIDE SEQUENCE [LARGE SCALE GENOMIC DNA]</scope>
    <source>
        <strain evidence="4 5">Norway</strain>
        <plasmid evidence="5">Plasmid prln1</plasmid>
    </source>
</reference>
<dbReference type="SUPFAM" id="SSF55347">
    <property type="entry name" value="Glyceraldehyde-3-phosphate dehydrogenase-like, C-terminal domain"/>
    <property type="match status" value="1"/>
</dbReference>
<dbReference type="PANTHER" id="PTHR43818">
    <property type="entry name" value="BCDNA.GH03377"/>
    <property type="match status" value="1"/>
</dbReference>
<evidence type="ECO:0000259" key="2">
    <source>
        <dbReference type="Pfam" id="PF01408"/>
    </source>
</evidence>
<keyword evidence="1" id="KW-0560">Oxidoreductase</keyword>
<accession>A0A2K9ZC12</accession>
<dbReference type="PANTHER" id="PTHR43818:SF11">
    <property type="entry name" value="BCDNA.GH03377"/>
    <property type="match status" value="1"/>
</dbReference>
<dbReference type="GO" id="GO:0016491">
    <property type="term" value="F:oxidoreductase activity"/>
    <property type="evidence" value="ECO:0007669"/>
    <property type="project" value="UniProtKB-KW"/>
</dbReference>
<dbReference type="Pfam" id="PF01408">
    <property type="entry name" value="GFO_IDH_MocA"/>
    <property type="match status" value="1"/>
</dbReference>
<dbReference type="SUPFAM" id="SSF51735">
    <property type="entry name" value="NAD(P)-binding Rossmann-fold domains"/>
    <property type="match status" value="1"/>
</dbReference>
<dbReference type="InterPro" id="IPR000683">
    <property type="entry name" value="Gfo/Idh/MocA-like_OxRdtase_N"/>
</dbReference>
<dbReference type="Gene3D" id="3.40.50.720">
    <property type="entry name" value="NAD(P)-binding Rossmann-like Domain"/>
    <property type="match status" value="1"/>
</dbReference>
<dbReference type="GO" id="GO:0000166">
    <property type="term" value="F:nucleotide binding"/>
    <property type="evidence" value="ECO:0007669"/>
    <property type="project" value="InterPro"/>
</dbReference>
<sequence length="397" mass="43428">MKVMERPARRTHRNFPEEEHEAIADGRGGVSAVLPWLNCGGGVNSMEDKMRLLILGTGGMANQHAANFKAIEGVSVVGGVDVVPERLAAFCTEHGIANHFTTLEEALAWGEFDAVANVTPDRIHHPTTLQAIAAGKHVFCEKPLATDAIKAMEMTEAIERSGKVGMVNFTYRNSPALQKGRQMVLAGEIGQVRHVEASHLQSWLVGRHWGDWKSESKWLWRLSKKHGSNGALGDIGIHIVDFASYGSGLDVAHVFARLKTFDKAPGHKIGEYDLDANDSFTMNVDFTGGAIGTIQATRTAAGQMDQLRLRVYGETGSIEMIYDTGKSTLRACLGEDVHTATWRDVPFDPVETNYQRFVQAVRAGRTQEPSFRRAANIQKVLDKALASDLSHTDEALG</sequence>
<dbReference type="EMBL" id="CP025013">
    <property type="protein sequence ID" value="AUW45758.1"/>
    <property type="molecule type" value="Genomic_DNA"/>
</dbReference>
<dbReference type="AlphaFoldDB" id="A0A2K9ZC12"/>
<dbReference type="InterPro" id="IPR036291">
    <property type="entry name" value="NAD(P)-bd_dom_sf"/>
</dbReference>
<dbReference type="InterPro" id="IPR055170">
    <property type="entry name" value="GFO_IDH_MocA-like_dom"/>
</dbReference>
<feature type="domain" description="Gfo/Idh/MocA-like oxidoreductase N-terminal" evidence="2">
    <location>
        <begin position="51"/>
        <end position="169"/>
    </location>
</feature>
<keyword evidence="4" id="KW-0614">Plasmid</keyword>
<evidence type="ECO:0000313" key="4">
    <source>
        <dbReference type="EMBL" id="AUW45758.1"/>
    </source>
</evidence>
<dbReference type="Pfam" id="PF22725">
    <property type="entry name" value="GFO_IDH_MocA_C3"/>
    <property type="match status" value="1"/>
</dbReference>
<feature type="domain" description="GFO/IDH/MocA-like oxidoreductase" evidence="3">
    <location>
        <begin position="178"/>
        <end position="319"/>
    </location>
</feature>
<gene>
    <name evidence="4" type="ORF">CUJ84_pRLN1000291</name>
</gene>
<proteinExistence type="predicted"/>
<dbReference type="InterPro" id="IPR050463">
    <property type="entry name" value="Gfo/Idh/MocA_oxidrdct_glycsds"/>
</dbReference>
<evidence type="ECO:0000259" key="3">
    <source>
        <dbReference type="Pfam" id="PF22725"/>
    </source>
</evidence>
<evidence type="ECO:0000256" key="1">
    <source>
        <dbReference type="ARBA" id="ARBA00023002"/>
    </source>
</evidence>
<geneLocation type="plasmid" evidence="5">
    <name>prln1</name>
</geneLocation>
<protein>
    <submittedName>
        <fullName evidence="4">Oxidoreductase</fullName>
    </submittedName>
</protein>
<name>A0A2K9ZC12_RHILE</name>